<dbReference type="PANTHER" id="PTHR32085">
    <property type="entry name" value="PROTEIN CSF1"/>
    <property type="match status" value="1"/>
</dbReference>
<organism evidence="5 6">
    <name type="scientific">Mixia osmundae (strain CBS 9802 / IAM 14324 / JCM 22182 / KY 12970)</name>
    <dbReference type="NCBI Taxonomy" id="764103"/>
    <lineage>
        <taxon>Eukaryota</taxon>
        <taxon>Fungi</taxon>
        <taxon>Dikarya</taxon>
        <taxon>Basidiomycota</taxon>
        <taxon>Pucciniomycotina</taxon>
        <taxon>Mixiomycetes</taxon>
        <taxon>Mixiales</taxon>
        <taxon>Mixiaceae</taxon>
        <taxon>Mixia</taxon>
    </lineage>
</organism>
<evidence type="ECO:0000259" key="4">
    <source>
        <dbReference type="Pfam" id="PF25038"/>
    </source>
</evidence>
<dbReference type="GO" id="GO:0016020">
    <property type="term" value="C:membrane"/>
    <property type="evidence" value="ECO:0007669"/>
    <property type="project" value="InterPro"/>
</dbReference>
<dbReference type="Proteomes" id="UP000009131">
    <property type="component" value="Unassembled WGS sequence"/>
</dbReference>
<dbReference type="Pfam" id="PF21678">
    <property type="entry name" value="Csf1_N"/>
    <property type="match status" value="1"/>
</dbReference>
<dbReference type="Pfam" id="PF25038">
    <property type="entry name" value="Csf1_C"/>
    <property type="match status" value="1"/>
</dbReference>
<evidence type="ECO:0000259" key="3">
    <source>
        <dbReference type="Pfam" id="PF21678"/>
    </source>
</evidence>
<feature type="compositionally biased region" description="Polar residues" evidence="1">
    <location>
        <begin position="2476"/>
        <end position="2485"/>
    </location>
</feature>
<dbReference type="InterPro" id="IPR048636">
    <property type="entry name" value="Csf1_N"/>
</dbReference>
<dbReference type="InterPro" id="IPR029636">
    <property type="entry name" value="Csf1"/>
</dbReference>
<keyword evidence="2" id="KW-1133">Transmembrane helix</keyword>
<evidence type="ECO:0000313" key="5">
    <source>
        <dbReference type="EMBL" id="GAA95057.1"/>
    </source>
</evidence>
<dbReference type="eggNOG" id="KOG3596">
    <property type="taxonomic scope" value="Eukaryota"/>
</dbReference>
<sequence length="3118" mass="344267">MASLSGLRGTGYKQLNWLLLVEFVIAVVLVTFYLFYLNRLAGVVLGWALNRTIGRRNNARFLFEGVQISPLGGRIAWKDARYQSRNQSLRVLEGNITYRWWLRRTRQDQDSRPDAQKLPCRLAIRLEGVEWFLYNRTPSFDDILAQLASQTTSAAPSVVDKEPSRPQSFTAHMHNDSAGEPADSSGDIDWLRELLPAEVRAFNGSIVLGNASTPTVLICAFDAVAGTYETVKSRSKHDRYKSVFHFLFEKAKIIFRTNPDYEEPLLERGQRAADLLVVQNALPKSTFDHMSSTFQALRQGDFAKRFKLYSLQTLDAPFAHPDMAAWKGLERYRTEDTTGAHAAEYAKVTTLLDTPALDLTYYADVPGRVPDQISQRAHGLLDSYDIGNGDLAPEWGVDIQIRGGVVNYGPWLDRQRGDLMKTFTPAVFLDAVETPRLLPGQTRLHTALKIFAEFTSATKFRVPTREQSKDWKYDGMTNDTDSMIGLGPRPYGWFDISVGANSTLSFVLPMIASASGYDTVMEVHLDEFSVSSSVNYVTFLKASLCRVSLQMPAPLKWDSLHHWVITTSLTSGEIYLLRDHTYLIADLVKDWTAAPAAPFTNFVPFLYSIDLTLVDFKQYLYLNDHNIINNPLQISDNTLLLIDVPRLTAHIEVPSDVYNASENLVTFEADAANVDCKLSLPEWNTYAAFAESVPVHFGSVAHLHLHGKYTYHAQVEVGQVESLDLDAKLVDMRFKALGYVLRTLVNLRDCYFGVFTHFATLEEYRSRLSRDVQGDPLERKWRPGFNEIFDVNLCLEIQDAAMVLPEDHYRCNDGVALLVPDVQLQLRNHDSFMELAVNAEHYQLELWTACQNLATWHTKAKDRLLAGAGFEVAGHRMFGPQPRTSTYAGHWDVNVGSIDSWLTFKDIMMLTSVSAAVGFSITDADNALPPDFALDSDADATFASVNIESLAGTIFSDCRTSALHASLPLGVQVQSSTLISMDALSTVQIEVPSITLVTLLQEKGQDCFTQTAQLLSSLHIDVVKRRSDLEDAFQKQRAFIMGQDALSHRFKPLVMPHRGRDTHMSGLFLPALGRTSEVKKDRNVSRTTGREEVYGGSEQDEFADYEAETTTATASHRQSYERPTFLRLTQHRSSSSYDHETRRRDEALDFWQNPQQWFLRDGHWQTSASPTGILKPPDVLDSNAKVQRPWPTVEHGEEMTCVRVTSMGGLLVRATPQVAANLVAFCSSRSHRQTSAESALDSLQRAFMATYHADVPAFHSRTILRIDEVDINIRSCQDTLQEADVSALAESRTRYKSNGRGVASCASLTVDQMSLEMDISANTRVQDEDTPHQRLYSDLSRIGCNVAANDIALRLSLTEPDAYDGLTGAGRPSTLPRTRTGTVLDLSLAPVDLRISLAMDKSSVRAHFDGIEMIFVESAAELIAGATCAWLQVARQIGESSVDAEIGLPKPASRSMRHLVISALQSAAKDGLDTEPAFLNRASYLVHGGRRSPRGDFSWKLLAHIRHCARHAGCRDLRGASLETYDLQDAVALLKEWRSWEIDESELWDLALLRMLFAADDASPDILWQQLVSLTSAVSADLQVGPITAKLAEARFGNAANFITLRPLKGLLRSEGLYESGELRPWASITWDGAHVVTHPAVFGLIRHALRVRRVFEHRVQASKPAPAIDTRRTRQIWQRPKISSALVLTILASCKTIDVSIASELSVSLVIADLYATSQVRREPDSELSGSTQILVGLLELTASDNSGKPSSLMSVTLNRFETSAAWLSGASAASSLCSSSATSVLLTPTLHAVSRLASLSARFPQSVSRMHTLADSWRQDIVKHSAVYLDKLRQDWQAVDEALHRSAGPTPSLGTASNRQAIRVAIQVSLANTSVQMHALQKLSIEYALRDCSLGFESIIGAGSSQSFQGSVEVSGHSLVLRDSVKSGSLRRIALSAVRVVYDRRADCALVKLLVDRFTATLSVQLLDYALTLYQAIEAEYDDLEPIIKRYTARQPASKTIQVASASSSTVNPSISASLLFSGFQIAVQSPKAVQYFESGRVVADISKPSDSQSILWHAALDDLVISLDQPHGRTSYQRKVSSRHRLAYLMLSVSASNQKVNLPEIVEDKDASHLSHLHLKISHLHAVMQAIAIEALGSLIDYHIIEIKARRSQRAKELEAIKAKLLDAFDSNTSSSAAEVPWVTRCVLSLSVNELGIAIPLEDFGTEKNDHVAVAAFLFACKSLTFATQKGSAGFVSITGLSAQFVDHFRQARRDHFAARESRNKMLMPALTVIVSPHDEEALHTTSVSSEVSGLEIDMDPSILRRFVALRRVYQLSNDRYNRLETRPSVQTSSSLASDVDSLPESHVEASSRQHLFKGACHFKSGVVRLHAYSATRSSSIVNGSSLERTASLTETRAEVPPRDARGAGRADVFVLPGVSGTVIHRKLPQSTDATAPSELHVAFVIHSSTNVLYPTLLPFMRHALAQVDTGEAASTNQTQAQSHEEETEGVADFEPPAILGGLRTSISIRIDISKLDISCGAAAPVAVSLSWQSGGFLVTLAPHAKRVSLCVNLDEIAVDLRHSFSPEKCIGAKVKDLALSMTLNVSEVAGEPHILAVACDIARVASELNARQLQDWICMKTVWIDELSELTQSSTYDDPVADVEAGHRNCGGSKLAVTGLCRIRSLTFVAQLGQAIGTVTCEVQAPSIKFSKSPHGLHRSALSFDGITVSSKGRLSGSLTVGPSALISVLKMPISNTKLVDTDHLLSVALKLGEAECQLDFDWRRIALFHADPIMVRVQDDLSNVSNAAVPSRSNVKLIFTVRLGVCNVIATVRTIPLLAQIGVDLQRLAHDRTLKAMQIMQRAMPSPSKPPTQQQLSHAVPSGQHVDHASSTTLSLTFKSERLRIAIFPRTFADNDVYRADTGLVSAALIRCYTSNGQLERDLTVHLGFLSMRRLRPKKILPSEERELHISAWIQAFREATDRNIFKIPTTDVSMRSLQEPGTRVVEHWFKLVYDGQVDIALNYALLKSLGELFQSFQQALARVGSGTITDRGKPDEPLPVTVEPLTLIARENVINQPKLNLLGDATPPLEWLGVQRSKFPQWCHEGMTIPLEGLLLVLQSNLYHKRLPAELQ</sequence>
<gene>
    <name evidence="5" type="primary">Mo01711</name>
    <name evidence="5" type="ORF">E5Q_01711</name>
</gene>
<proteinExistence type="predicted"/>
<dbReference type="InParanoid" id="G7DWW0"/>
<protein>
    <submittedName>
        <fullName evidence="5">Uncharacterized protein</fullName>
    </submittedName>
</protein>
<feature type="region of interest" description="Disordered" evidence="1">
    <location>
        <begin position="154"/>
        <end position="185"/>
    </location>
</feature>
<evidence type="ECO:0000313" key="6">
    <source>
        <dbReference type="Proteomes" id="UP000009131"/>
    </source>
</evidence>
<dbReference type="HOGENOM" id="CLU_000463_0_0_1"/>
<dbReference type="EMBL" id="BABT02000054">
    <property type="protein sequence ID" value="GAA95057.1"/>
    <property type="molecule type" value="Genomic_DNA"/>
</dbReference>
<feature type="domain" description="Csf1 N-terminal" evidence="3">
    <location>
        <begin position="31"/>
        <end position="776"/>
    </location>
</feature>
<feature type="transmembrane region" description="Helical" evidence="2">
    <location>
        <begin position="15"/>
        <end position="36"/>
    </location>
</feature>
<dbReference type="InterPro" id="IPR056779">
    <property type="entry name" value="Csf1_C"/>
</dbReference>
<reference evidence="5 6" key="1">
    <citation type="journal article" date="2011" name="J. Gen. Appl. Microbiol.">
        <title>Draft genome sequencing of the enigmatic basidiomycete Mixia osmundae.</title>
        <authorList>
            <person name="Nishida H."/>
            <person name="Nagatsuka Y."/>
            <person name="Sugiyama J."/>
        </authorList>
    </citation>
    <scope>NUCLEOTIDE SEQUENCE [LARGE SCALE GENOMIC DNA]</scope>
    <source>
        <strain evidence="6">CBS 9802 / IAM 14324 / JCM 22182 / KY 12970</strain>
    </source>
</reference>
<keyword evidence="2" id="KW-0472">Membrane</keyword>
<dbReference type="GO" id="GO:0006113">
    <property type="term" value="P:fermentation"/>
    <property type="evidence" value="ECO:0007669"/>
    <property type="project" value="InterPro"/>
</dbReference>
<dbReference type="OrthoDB" id="10051416at2759"/>
<reference evidence="5 6" key="2">
    <citation type="journal article" date="2012" name="Open Biol.">
        <title>Characteristics of nucleosomes and linker DNA regions on the genome of the basidiomycete Mixia osmundae revealed by mono- and dinucleosome mapping.</title>
        <authorList>
            <person name="Nishida H."/>
            <person name="Kondo S."/>
            <person name="Matsumoto T."/>
            <person name="Suzuki Y."/>
            <person name="Yoshikawa H."/>
            <person name="Taylor T.D."/>
            <person name="Sugiyama J."/>
        </authorList>
    </citation>
    <scope>NUCLEOTIDE SEQUENCE [LARGE SCALE GENOMIC DNA]</scope>
    <source>
        <strain evidence="6">CBS 9802 / IAM 14324 / JCM 22182 / KY 12970</strain>
    </source>
</reference>
<feature type="region of interest" description="Disordered" evidence="1">
    <location>
        <begin position="2849"/>
        <end position="2871"/>
    </location>
</feature>
<evidence type="ECO:0000256" key="2">
    <source>
        <dbReference type="SAM" id="Phobius"/>
    </source>
</evidence>
<evidence type="ECO:0000256" key="1">
    <source>
        <dbReference type="SAM" id="MobiDB-lite"/>
    </source>
</evidence>
<keyword evidence="2" id="KW-0812">Transmembrane</keyword>
<feature type="domain" description="Csf1 C-terminal region" evidence="4">
    <location>
        <begin position="2492"/>
        <end position="3103"/>
    </location>
</feature>
<accession>G7DWW0</accession>
<name>G7DWW0_MIXOS</name>
<comment type="caution">
    <text evidence="5">The sequence shown here is derived from an EMBL/GenBank/DDBJ whole genome shotgun (WGS) entry which is preliminary data.</text>
</comment>
<feature type="region of interest" description="Disordered" evidence="1">
    <location>
        <begin position="2474"/>
        <end position="2497"/>
    </location>
</feature>
<keyword evidence="6" id="KW-1185">Reference proteome</keyword>
<dbReference type="PANTHER" id="PTHR32085:SF3">
    <property type="entry name" value="PROTEIN CSF1"/>
    <property type="match status" value="1"/>
</dbReference>